<feature type="transmembrane region" description="Helical" evidence="1">
    <location>
        <begin position="79"/>
        <end position="97"/>
    </location>
</feature>
<evidence type="ECO:0000313" key="3">
    <source>
        <dbReference type="Proteomes" id="UP000215506"/>
    </source>
</evidence>
<feature type="transmembrane region" description="Helical" evidence="1">
    <location>
        <begin position="26"/>
        <end position="48"/>
    </location>
</feature>
<name>A0A231HE30_9NOCA</name>
<evidence type="ECO:0000256" key="1">
    <source>
        <dbReference type="SAM" id="Phobius"/>
    </source>
</evidence>
<dbReference type="RefSeq" id="WP_094024129.1">
    <property type="nucleotide sequence ID" value="NZ_NGAF01000001.1"/>
</dbReference>
<dbReference type="Proteomes" id="UP000215506">
    <property type="component" value="Unassembled WGS sequence"/>
</dbReference>
<evidence type="ECO:0000313" key="2">
    <source>
        <dbReference type="EMBL" id="OXR47144.1"/>
    </source>
</evidence>
<comment type="caution">
    <text evidence="2">The sequence shown here is derived from an EMBL/GenBank/DDBJ whole genome shotgun (WGS) entry which is preliminary data.</text>
</comment>
<keyword evidence="1" id="KW-1133">Transmembrane helix</keyword>
<proteinExistence type="predicted"/>
<organism evidence="2 3">
    <name type="scientific">Nocardia cerradoensis</name>
    <dbReference type="NCBI Taxonomy" id="85688"/>
    <lineage>
        <taxon>Bacteria</taxon>
        <taxon>Bacillati</taxon>
        <taxon>Actinomycetota</taxon>
        <taxon>Actinomycetes</taxon>
        <taxon>Mycobacteriales</taxon>
        <taxon>Nocardiaceae</taxon>
        <taxon>Nocardia</taxon>
    </lineage>
</organism>
<gene>
    <name evidence="2" type="ORF">B7C42_00266</name>
</gene>
<protein>
    <submittedName>
        <fullName evidence="2">Uncharacterized protein</fullName>
    </submittedName>
</protein>
<reference evidence="2 3" key="1">
    <citation type="submission" date="2017-07" db="EMBL/GenBank/DDBJ databases">
        <title>First draft Genome Sequence of Nocardia cerradoensis isolated from human infection.</title>
        <authorList>
            <person name="Carrasco G."/>
        </authorList>
    </citation>
    <scope>NUCLEOTIDE SEQUENCE [LARGE SCALE GENOMIC DNA]</scope>
    <source>
        <strain evidence="2 3">CNM20130759</strain>
    </source>
</reference>
<feature type="transmembrane region" description="Helical" evidence="1">
    <location>
        <begin position="104"/>
        <end position="122"/>
    </location>
</feature>
<sequence length="177" mass="19503">MRISVHGTGEGVQVRMRLDANRRRRLITRISLWLLAINGIVVGLWAVLLPEPWFRSFPGFGLNWVAMDGPYNHHLATDVGAFFLGFGALSLAALYYRGSVVARVAGIGWLVFGIPHLVYHAARKPEQMSGANFALSLIAAALLPALAAAVIVAAPRERVQLRDPAPMNIRFPRRRSK</sequence>
<keyword evidence="1" id="KW-0812">Transmembrane</keyword>
<feature type="transmembrane region" description="Helical" evidence="1">
    <location>
        <begin position="134"/>
        <end position="154"/>
    </location>
</feature>
<dbReference type="AlphaFoldDB" id="A0A231HE30"/>
<dbReference type="EMBL" id="NGAF01000001">
    <property type="protein sequence ID" value="OXR47144.1"/>
    <property type="molecule type" value="Genomic_DNA"/>
</dbReference>
<accession>A0A231HE30</accession>
<keyword evidence="3" id="KW-1185">Reference proteome</keyword>
<keyword evidence="1" id="KW-0472">Membrane</keyword>